<gene>
    <name evidence="1" type="ORF">AS52_02208</name>
</gene>
<protein>
    <submittedName>
        <fullName evidence="1">Uncharacterized protein</fullName>
    </submittedName>
</protein>
<evidence type="ECO:0000313" key="2">
    <source>
        <dbReference type="Proteomes" id="UP000036410"/>
    </source>
</evidence>
<organism evidence="1 2">
    <name type="scientific">Priestia megaterium Q3</name>
    <dbReference type="NCBI Taxonomy" id="1452722"/>
    <lineage>
        <taxon>Bacteria</taxon>
        <taxon>Bacillati</taxon>
        <taxon>Bacillota</taxon>
        <taxon>Bacilli</taxon>
        <taxon>Bacillales</taxon>
        <taxon>Bacillaceae</taxon>
        <taxon>Priestia</taxon>
    </lineage>
</organism>
<dbReference type="RefSeq" id="WP_049164358.1">
    <property type="nucleotide sequence ID" value="NZ_CP010586.1"/>
</dbReference>
<sequence length="290" mass="34071">MKEYTVSEAALILSEKRVIRRDKLVNRNKNGVTKSSTGEPQVRLWIRQYNKVYKQEYDNCIMSGDSVEKARNFAHTKASRFGIRANIQSKKMGYRISQADLNDFIQLKIGTANEEKLIAELKTLKERKLNYKKEDTGVLENELYVQAYEECFQDIITYLNKRSLLTETTSSKKVIQLPKKGWFLNKDAIFGKEFRLWETNQHFILNISFINEKVPHLDFKMNIYSSKHNDQINTELEWGLENATLSIHYFTELETLISNKNYIEIIKDILIEQIPPEDENRLAILMMLSR</sequence>
<dbReference type="AlphaFoldDB" id="A0A806U587"/>
<dbReference type="Proteomes" id="UP000036410">
    <property type="component" value="Chromosome"/>
</dbReference>
<evidence type="ECO:0000313" key="1">
    <source>
        <dbReference type="EMBL" id="AKP77173.1"/>
    </source>
</evidence>
<proteinExistence type="predicted"/>
<name>A0A806U587_PRIMG</name>
<accession>A0A806U587</accession>
<reference evidence="1 2" key="1">
    <citation type="submission" date="2015-01" db="EMBL/GenBank/DDBJ databases">
        <title>Genome sequence of bacillus megaterium Q3.</title>
        <authorList>
            <person name="Wang Y."/>
            <person name="Luo K."/>
            <person name="Bai L."/>
            <person name="Luo F."/>
        </authorList>
    </citation>
    <scope>NUCLEOTIDE SEQUENCE [LARGE SCALE GENOMIC DNA]</scope>
    <source>
        <strain evidence="1 2">Q3</strain>
    </source>
</reference>
<dbReference type="EMBL" id="CP010586">
    <property type="protein sequence ID" value="AKP77173.1"/>
    <property type="molecule type" value="Genomic_DNA"/>
</dbReference>